<feature type="transmembrane region" description="Helical" evidence="12">
    <location>
        <begin position="150"/>
        <end position="173"/>
    </location>
</feature>
<evidence type="ECO:0000256" key="11">
    <source>
        <dbReference type="ARBA" id="ARBA00023012"/>
    </source>
</evidence>
<sequence length="452" mass="49058">MMQPKSLQWRLSLWLGLGAALLWVVTTIVTAHLLRQELNKAFDSALEETAQRILPVAALEILGRDADDTEQRVATLRQHDEYFTYVVRDAAGTVQMRSHSADVTIFPPYSKMGFSSTPTHRLYSDAAMQGSLTITVAEPLSHRRDTAKHILYTLAVPLSLAVLLGLIGVWFIVRLSMAPVRSFRDQIEARGSGDLNPVAVNGLPSEIDTVAIAVNRLLDRLKLTLEAERSLAAKSAHELRTPVAAALAQSQRLIAEAPDATTRERAQDMETALRRLSRLTEKLMQLARAEGGRLLAEKPVNIAAILRLVVSEVSGFTDAVGRIEMTLPDCPVLKSIDADAFAILARNLIENALKHGAQDMPVLVSLKSDGELRVVNGGPVVPPETLARLSEPFERGQALVRGAGLGLAIAKTIATGAGGRLEFFSPASTKKDGFEARFSSIACTPNRCTTDH</sequence>
<evidence type="ECO:0000259" key="14">
    <source>
        <dbReference type="PROSITE" id="PS50885"/>
    </source>
</evidence>
<evidence type="ECO:0000259" key="13">
    <source>
        <dbReference type="PROSITE" id="PS50109"/>
    </source>
</evidence>
<evidence type="ECO:0000256" key="5">
    <source>
        <dbReference type="ARBA" id="ARBA00022679"/>
    </source>
</evidence>
<keyword evidence="12" id="KW-0472">Membrane</keyword>
<dbReference type="PROSITE" id="PS50109">
    <property type="entry name" value="HIS_KIN"/>
    <property type="match status" value="1"/>
</dbReference>
<name>A0A256FXZ9_9HYPH</name>
<keyword evidence="8 15" id="KW-0418">Kinase</keyword>
<reference evidence="15 16" key="1">
    <citation type="submission" date="2017-07" db="EMBL/GenBank/DDBJ databases">
        <title>Phylogenetic study on the rhizospheric bacterium Ochrobactrum sp. A44.</title>
        <authorList>
            <person name="Krzyzanowska D.M."/>
            <person name="Ossowicki A."/>
            <person name="Rajewska M."/>
            <person name="Maciag T."/>
            <person name="Kaczynski Z."/>
            <person name="Czerwicka M."/>
            <person name="Jafra S."/>
        </authorList>
    </citation>
    <scope>NUCLEOTIDE SEQUENCE [LARGE SCALE GENOMIC DNA]</scope>
    <source>
        <strain evidence="15 16">PR17</strain>
    </source>
</reference>
<dbReference type="GO" id="GO:0005524">
    <property type="term" value="F:ATP binding"/>
    <property type="evidence" value="ECO:0007669"/>
    <property type="project" value="UniProtKB-KW"/>
</dbReference>
<dbReference type="InterPro" id="IPR013727">
    <property type="entry name" value="2CSK_N"/>
</dbReference>
<dbReference type="Proteomes" id="UP000216345">
    <property type="component" value="Unassembled WGS sequence"/>
</dbReference>
<dbReference type="OrthoDB" id="9809766at2"/>
<dbReference type="SUPFAM" id="SSF47384">
    <property type="entry name" value="Homodimeric domain of signal transducing histidine kinase"/>
    <property type="match status" value="1"/>
</dbReference>
<keyword evidence="7" id="KW-0547">Nucleotide-binding</keyword>
<evidence type="ECO:0000256" key="7">
    <source>
        <dbReference type="ARBA" id="ARBA00022741"/>
    </source>
</evidence>
<keyword evidence="16" id="KW-1185">Reference proteome</keyword>
<evidence type="ECO:0000256" key="4">
    <source>
        <dbReference type="ARBA" id="ARBA00022553"/>
    </source>
</evidence>
<dbReference type="Gene3D" id="1.20.5.1040">
    <property type="entry name" value="Sensor protein qsec"/>
    <property type="match status" value="1"/>
</dbReference>
<dbReference type="InterPro" id="IPR036097">
    <property type="entry name" value="HisK_dim/P_sf"/>
</dbReference>
<keyword evidence="5" id="KW-0808">Transferase</keyword>
<evidence type="ECO:0000256" key="9">
    <source>
        <dbReference type="ARBA" id="ARBA00022840"/>
    </source>
</evidence>
<dbReference type="CDD" id="cd00082">
    <property type="entry name" value="HisKA"/>
    <property type="match status" value="1"/>
</dbReference>
<dbReference type="InterPro" id="IPR003661">
    <property type="entry name" value="HisK_dim/P_dom"/>
</dbReference>
<feature type="domain" description="HAMP" evidence="14">
    <location>
        <begin position="174"/>
        <end position="226"/>
    </location>
</feature>
<accession>A0A256FXZ9</accession>
<dbReference type="InterPro" id="IPR003594">
    <property type="entry name" value="HATPase_dom"/>
</dbReference>
<dbReference type="Gene3D" id="3.30.565.10">
    <property type="entry name" value="Histidine kinase-like ATPase, C-terminal domain"/>
    <property type="match status" value="1"/>
</dbReference>
<dbReference type="EMBL" id="NNRK01000007">
    <property type="protein sequence ID" value="OYR19291.1"/>
    <property type="molecule type" value="Genomic_DNA"/>
</dbReference>
<protein>
    <recommendedName>
        <fullName evidence="3">histidine kinase</fullName>
        <ecNumber evidence="3">2.7.13.3</ecNumber>
    </recommendedName>
</protein>
<dbReference type="PANTHER" id="PTHR45436:SF14">
    <property type="entry name" value="SENSOR PROTEIN QSEC"/>
    <property type="match status" value="1"/>
</dbReference>
<keyword evidence="11" id="KW-0902">Two-component regulatory system</keyword>
<dbReference type="SMART" id="SM00304">
    <property type="entry name" value="HAMP"/>
    <property type="match status" value="1"/>
</dbReference>
<keyword evidence="9" id="KW-0067">ATP-binding</keyword>
<gene>
    <name evidence="15" type="ORF">CEV32_4977</name>
</gene>
<comment type="subcellular location">
    <subcellularLocation>
        <location evidence="2">Membrane</location>
        <topology evidence="2">Multi-pass membrane protein</topology>
    </subcellularLocation>
</comment>
<dbReference type="GO" id="GO:0000155">
    <property type="term" value="F:phosphorelay sensor kinase activity"/>
    <property type="evidence" value="ECO:0007669"/>
    <property type="project" value="InterPro"/>
</dbReference>
<dbReference type="Pfam" id="PF00672">
    <property type="entry name" value="HAMP"/>
    <property type="match status" value="1"/>
</dbReference>
<dbReference type="SMART" id="SM00388">
    <property type="entry name" value="HisKA"/>
    <property type="match status" value="1"/>
</dbReference>
<dbReference type="GO" id="GO:0005886">
    <property type="term" value="C:plasma membrane"/>
    <property type="evidence" value="ECO:0007669"/>
    <property type="project" value="TreeGrafter"/>
</dbReference>
<evidence type="ECO:0000256" key="1">
    <source>
        <dbReference type="ARBA" id="ARBA00000085"/>
    </source>
</evidence>
<feature type="domain" description="Histidine kinase" evidence="13">
    <location>
        <begin position="234"/>
        <end position="425"/>
    </location>
</feature>
<dbReference type="Pfam" id="PF08521">
    <property type="entry name" value="2CSK_N"/>
    <property type="match status" value="1"/>
</dbReference>
<feature type="transmembrane region" description="Helical" evidence="12">
    <location>
        <begin position="12"/>
        <end position="34"/>
    </location>
</feature>
<comment type="caution">
    <text evidence="15">The sequence shown here is derived from an EMBL/GenBank/DDBJ whole genome shotgun (WGS) entry which is preliminary data.</text>
</comment>
<keyword evidence="6 12" id="KW-0812">Transmembrane</keyword>
<comment type="catalytic activity">
    <reaction evidence="1">
        <text>ATP + protein L-histidine = ADP + protein N-phospho-L-histidine.</text>
        <dbReference type="EC" id="2.7.13.3"/>
    </reaction>
</comment>
<evidence type="ECO:0000313" key="16">
    <source>
        <dbReference type="Proteomes" id="UP000216345"/>
    </source>
</evidence>
<dbReference type="Gene3D" id="1.10.287.130">
    <property type="match status" value="1"/>
</dbReference>
<dbReference type="InterPro" id="IPR003660">
    <property type="entry name" value="HAMP_dom"/>
</dbReference>
<evidence type="ECO:0000256" key="12">
    <source>
        <dbReference type="SAM" id="Phobius"/>
    </source>
</evidence>
<dbReference type="RefSeq" id="WP_094573456.1">
    <property type="nucleotide sequence ID" value="NZ_JBHEEL010000028.1"/>
</dbReference>
<evidence type="ECO:0000256" key="2">
    <source>
        <dbReference type="ARBA" id="ARBA00004141"/>
    </source>
</evidence>
<dbReference type="PANTHER" id="PTHR45436">
    <property type="entry name" value="SENSOR HISTIDINE KINASE YKOH"/>
    <property type="match status" value="1"/>
</dbReference>
<evidence type="ECO:0000313" key="15">
    <source>
        <dbReference type="EMBL" id="OYR19291.1"/>
    </source>
</evidence>
<organism evidence="15 16">
    <name type="scientific">Brucella rhizosphaerae</name>
    <dbReference type="NCBI Taxonomy" id="571254"/>
    <lineage>
        <taxon>Bacteria</taxon>
        <taxon>Pseudomonadati</taxon>
        <taxon>Pseudomonadota</taxon>
        <taxon>Alphaproteobacteria</taxon>
        <taxon>Hyphomicrobiales</taxon>
        <taxon>Brucellaceae</taxon>
        <taxon>Brucella/Ochrobactrum group</taxon>
        <taxon>Brucella</taxon>
    </lineage>
</organism>
<evidence type="ECO:0000256" key="3">
    <source>
        <dbReference type="ARBA" id="ARBA00012438"/>
    </source>
</evidence>
<dbReference type="Pfam" id="PF00512">
    <property type="entry name" value="HisKA"/>
    <property type="match status" value="1"/>
</dbReference>
<dbReference type="CDD" id="cd00075">
    <property type="entry name" value="HATPase"/>
    <property type="match status" value="1"/>
</dbReference>
<dbReference type="InterPro" id="IPR005467">
    <property type="entry name" value="His_kinase_dom"/>
</dbReference>
<dbReference type="EC" id="2.7.13.3" evidence="3"/>
<dbReference type="InterPro" id="IPR036890">
    <property type="entry name" value="HATPase_C_sf"/>
</dbReference>
<dbReference type="InterPro" id="IPR050428">
    <property type="entry name" value="TCS_sensor_his_kinase"/>
</dbReference>
<keyword evidence="10 12" id="KW-1133">Transmembrane helix</keyword>
<dbReference type="SMART" id="SM00387">
    <property type="entry name" value="HATPase_c"/>
    <property type="match status" value="1"/>
</dbReference>
<dbReference type="Pfam" id="PF02518">
    <property type="entry name" value="HATPase_c"/>
    <property type="match status" value="1"/>
</dbReference>
<dbReference type="AlphaFoldDB" id="A0A256FXZ9"/>
<dbReference type="SUPFAM" id="SSF55874">
    <property type="entry name" value="ATPase domain of HSP90 chaperone/DNA topoisomerase II/histidine kinase"/>
    <property type="match status" value="1"/>
</dbReference>
<evidence type="ECO:0000256" key="10">
    <source>
        <dbReference type="ARBA" id="ARBA00022989"/>
    </source>
</evidence>
<proteinExistence type="predicted"/>
<evidence type="ECO:0000256" key="8">
    <source>
        <dbReference type="ARBA" id="ARBA00022777"/>
    </source>
</evidence>
<dbReference type="PROSITE" id="PS50885">
    <property type="entry name" value="HAMP"/>
    <property type="match status" value="1"/>
</dbReference>
<evidence type="ECO:0000256" key="6">
    <source>
        <dbReference type="ARBA" id="ARBA00022692"/>
    </source>
</evidence>
<keyword evidence="4" id="KW-0597">Phosphoprotein</keyword>